<feature type="compositionally biased region" description="Basic and acidic residues" evidence="1">
    <location>
        <begin position="376"/>
        <end position="386"/>
    </location>
</feature>
<organism evidence="2 3">
    <name type="scientific">Lasiosphaeria ovina</name>
    <dbReference type="NCBI Taxonomy" id="92902"/>
    <lineage>
        <taxon>Eukaryota</taxon>
        <taxon>Fungi</taxon>
        <taxon>Dikarya</taxon>
        <taxon>Ascomycota</taxon>
        <taxon>Pezizomycotina</taxon>
        <taxon>Sordariomycetes</taxon>
        <taxon>Sordariomycetidae</taxon>
        <taxon>Sordariales</taxon>
        <taxon>Lasiosphaeriaceae</taxon>
        <taxon>Lasiosphaeria</taxon>
    </lineage>
</organism>
<feature type="region of interest" description="Disordered" evidence="1">
    <location>
        <begin position="116"/>
        <end position="193"/>
    </location>
</feature>
<feature type="compositionally biased region" description="Basic and acidic residues" evidence="1">
    <location>
        <begin position="246"/>
        <end position="255"/>
    </location>
</feature>
<dbReference type="EMBL" id="JAULSN010000007">
    <property type="protein sequence ID" value="KAK3367178.1"/>
    <property type="molecule type" value="Genomic_DNA"/>
</dbReference>
<protein>
    <submittedName>
        <fullName evidence="2">Uncharacterized protein</fullName>
    </submittedName>
</protein>
<dbReference type="Proteomes" id="UP001287356">
    <property type="component" value="Unassembled WGS sequence"/>
</dbReference>
<feature type="compositionally biased region" description="Basic and acidic residues" evidence="1">
    <location>
        <begin position="402"/>
        <end position="418"/>
    </location>
</feature>
<feature type="compositionally biased region" description="Basic and acidic residues" evidence="1">
    <location>
        <begin position="279"/>
        <end position="288"/>
    </location>
</feature>
<reference evidence="2" key="2">
    <citation type="submission" date="2023-06" db="EMBL/GenBank/DDBJ databases">
        <authorList>
            <consortium name="Lawrence Berkeley National Laboratory"/>
            <person name="Haridas S."/>
            <person name="Hensen N."/>
            <person name="Bonometti L."/>
            <person name="Westerberg I."/>
            <person name="Brannstrom I.O."/>
            <person name="Guillou S."/>
            <person name="Cros-Aarteil S."/>
            <person name="Calhoun S."/>
            <person name="Kuo A."/>
            <person name="Mondo S."/>
            <person name="Pangilinan J."/>
            <person name="Riley R."/>
            <person name="Labutti K."/>
            <person name="Andreopoulos B."/>
            <person name="Lipzen A."/>
            <person name="Chen C."/>
            <person name="Yanf M."/>
            <person name="Daum C."/>
            <person name="Ng V."/>
            <person name="Clum A."/>
            <person name="Steindorff A."/>
            <person name="Ohm R."/>
            <person name="Martin F."/>
            <person name="Silar P."/>
            <person name="Natvig D."/>
            <person name="Lalanne C."/>
            <person name="Gautier V."/>
            <person name="Ament-Velasquez S.L."/>
            <person name="Kruys A."/>
            <person name="Hutchinson M.I."/>
            <person name="Powell A.J."/>
            <person name="Barry K."/>
            <person name="Miller A.N."/>
            <person name="Grigoriev I.V."/>
            <person name="Debuchy R."/>
            <person name="Gladieux P."/>
            <person name="Thoren M.H."/>
            <person name="Johannesson H."/>
        </authorList>
    </citation>
    <scope>NUCLEOTIDE SEQUENCE</scope>
    <source>
        <strain evidence="2">CBS 958.72</strain>
    </source>
</reference>
<reference evidence="2" key="1">
    <citation type="journal article" date="2023" name="Mol. Phylogenet. Evol.">
        <title>Genome-scale phylogeny and comparative genomics of the fungal order Sordariales.</title>
        <authorList>
            <person name="Hensen N."/>
            <person name="Bonometti L."/>
            <person name="Westerberg I."/>
            <person name="Brannstrom I.O."/>
            <person name="Guillou S."/>
            <person name="Cros-Aarteil S."/>
            <person name="Calhoun S."/>
            <person name="Haridas S."/>
            <person name="Kuo A."/>
            <person name="Mondo S."/>
            <person name="Pangilinan J."/>
            <person name="Riley R."/>
            <person name="LaButti K."/>
            <person name="Andreopoulos B."/>
            <person name="Lipzen A."/>
            <person name="Chen C."/>
            <person name="Yan M."/>
            <person name="Daum C."/>
            <person name="Ng V."/>
            <person name="Clum A."/>
            <person name="Steindorff A."/>
            <person name="Ohm R.A."/>
            <person name="Martin F."/>
            <person name="Silar P."/>
            <person name="Natvig D.O."/>
            <person name="Lalanne C."/>
            <person name="Gautier V."/>
            <person name="Ament-Velasquez S.L."/>
            <person name="Kruys A."/>
            <person name="Hutchinson M.I."/>
            <person name="Powell A.J."/>
            <person name="Barry K."/>
            <person name="Miller A.N."/>
            <person name="Grigoriev I.V."/>
            <person name="Debuchy R."/>
            <person name="Gladieux P."/>
            <person name="Hiltunen Thoren M."/>
            <person name="Johannesson H."/>
        </authorList>
    </citation>
    <scope>NUCLEOTIDE SEQUENCE</scope>
    <source>
        <strain evidence="2">CBS 958.72</strain>
    </source>
</reference>
<feature type="compositionally biased region" description="Acidic residues" evidence="1">
    <location>
        <begin position="175"/>
        <end position="187"/>
    </location>
</feature>
<dbReference type="AlphaFoldDB" id="A0AAE0JZE5"/>
<feature type="compositionally biased region" description="Basic and acidic residues" evidence="1">
    <location>
        <begin position="158"/>
        <end position="168"/>
    </location>
</feature>
<gene>
    <name evidence="2" type="ORF">B0T24DRAFT_709803</name>
</gene>
<comment type="caution">
    <text evidence="2">The sequence shown here is derived from an EMBL/GenBank/DDBJ whole genome shotgun (WGS) entry which is preliminary data.</text>
</comment>
<feature type="region of interest" description="Disordered" evidence="1">
    <location>
        <begin position="221"/>
        <end position="418"/>
    </location>
</feature>
<keyword evidence="3" id="KW-1185">Reference proteome</keyword>
<evidence type="ECO:0000313" key="3">
    <source>
        <dbReference type="Proteomes" id="UP001287356"/>
    </source>
</evidence>
<name>A0AAE0JZE5_9PEZI</name>
<feature type="compositionally biased region" description="Basic and acidic residues" evidence="1">
    <location>
        <begin position="125"/>
        <end position="138"/>
    </location>
</feature>
<evidence type="ECO:0000313" key="2">
    <source>
        <dbReference type="EMBL" id="KAK3367178.1"/>
    </source>
</evidence>
<sequence>MAAYRPFLKFFYINGPNCPSWDWESSSSPPLSTCNVVCIRFTPRSIELHSINTAKMTFTCTLCGGSCADECFAKHNGGDNGDFSCHNPSCKLHKGSTISYRKKIYPYSELGRLKRESGANKVHYNHPDDKSDNPRAPREYNTPSYLHPRNRGPPARPNRADMDKDKARNQYASGVDDDDDEDYYSDDVGEKRRQRRAAAGLDKAFEDLNIDEDSYVEQVRRKRRESAAPAEFGAAYPKAGPSYTEAKQDRGRAAADKYFGPARFPPRPPGYDPGAAGYRPDRVRDWGRGADTATRGRPPSRVVDDDDGDDEAAYKPTQPPGRERERSRRPSSLGDDGGDDDKRRRRRPGQPDPNAPRYRRPSSAYDRDGFTFTHIGKPDREEEDRKRKQAKWAQVKIEMQAQEDKEGRDEDRKRGSRR</sequence>
<proteinExistence type="predicted"/>
<evidence type="ECO:0000256" key="1">
    <source>
        <dbReference type="SAM" id="MobiDB-lite"/>
    </source>
</evidence>
<accession>A0AAE0JZE5</accession>